<dbReference type="STRING" id="121845.A0A1S3DIP5"/>
<dbReference type="GO" id="GO:0005739">
    <property type="term" value="C:mitochondrion"/>
    <property type="evidence" value="ECO:0007669"/>
    <property type="project" value="UniProtKB-SubCell"/>
</dbReference>
<dbReference type="InterPro" id="IPR013892">
    <property type="entry name" value="Cyt_c_biogenesis_Cmc1-like"/>
</dbReference>
<evidence type="ECO:0000256" key="2">
    <source>
        <dbReference type="ARBA" id="ARBA00023157"/>
    </source>
</evidence>
<proteinExistence type="inferred from homology"/>
<keyword evidence="4" id="KW-1185">Reference proteome</keyword>
<protein>
    <recommendedName>
        <fullName evidence="3">COX assembly mitochondrial protein</fullName>
    </recommendedName>
</protein>
<evidence type="ECO:0000313" key="5">
    <source>
        <dbReference type="RefSeq" id="XP_008481776.1"/>
    </source>
</evidence>
<gene>
    <name evidence="5" type="primary">LOC103518487</name>
</gene>
<comment type="similarity">
    <text evidence="1 3">Belongs to the CMC family.</text>
</comment>
<keyword evidence="3" id="KW-0496">Mitochondrion</keyword>
<evidence type="ECO:0000256" key="3">
    <source>
        <dbReference type="RuleBase" id="RU364104"/>
    </source>
</evidence>
<sequence>MMRDIARTEKCAEFTEALEKCGRDNGWKGVFTCRKENEKMKECMAHWYHNEDFRKEVTEMYLQQRTDYRKTGLSKKMRKELESLGYEINIKS</sequence>
<dbReference type="RefSeq" id="XP_008481776.1">
    <property type="nucleotide sequence ID" value="XM_008483554.3"/>
</dbReference>
<dbReference type="GeneID" id="103518487"/>
<dbReference type="Proteomes" id="UP000079169">
    <property type="component" value="Unplaced"/>
</dbReference>
<dbReference type="KEGG" id="dci:103518487"/>
<keyword evidence="2" id="KW-1015">Disulfide bond</keyword>
<reference evidence="5" key="1">
    <citation type="submission" date="2025-08" db="UniProtKB">
        <authorList>
            <consortium name="RefSeq"/>
        </authorList>
    </citation>
    <scope>IDENTIFICATION</scope>
</reference>
<evidence type="ECO:0000256" key="1">
    <source>
        <dbReference type="ARBA" id="ARBA00007347"/>
    </source>
</evidence>
<organism evidence="4 5">
    <name type="scientific">Diaphorina citri</name>
    <name type="common">Asian citrus psyllid</name>
    <dbReference type="NCBI Taxonomy" id="121845"/>
    <lineage>
        <taxon>Eukaryota</taxon>
        <taxon>Metazoa</taxon>
        <taxon>Ecdysozoa</taxon>
        <taxon>Arthropoda</taxon>
        <taxon>Hexapoda</taxon>
        <taxon>Insecta</taxon>
        <taxon>Pterygota</taxon>
        <taxon>Neoptera</taxon>
        <taxon>Paraneoptera</taxon>
        <taxon>Hemiptera</taxon>
        <taxon>Sternorrhyncha</taxon>
        <taxon>Psylloidea</taxon>
        <taxon>Psyllidae</taxon>
        <taxon>Diaphorininae</taxon>
        <taxon>Diaphorina</taxon>
    </lineage>
</organism>
<accession>A0A1S3DIP5</accession>
<comment type="subcellular location">
    <subcellularLocation>
        <location evidence="3">Mitochondrion</location>
    </subcellularLocation>
</comment>
<name>A0A1S3DIP5_DIACI</name>
<dbReference type="AlphaFoldDB" id="A0A1S3DIP5"/>
<evidence type="ECO:0000313" key="4">
    <source>
        <dbReference type="Proteomes" id="UP000079169"/>
    </source>
</evidence>
<dbReference type="PaxDb" id="121845-A0A1S3DIP5"/>
<dbReference type="Pfam" id="PF08583">
    <property type="entry name" value="Cmc1"/>
    <property type="match status" value="1"/>
</dbReference>